<feature type="transmembrane region" description="Helical" evidence="1">
    <location>
        <begin position="165"/>
        <end position="186"/>
    </location>
</feature>
<feature type="transmembrane region" description="Helical" evidence="1">
    <location>
        <begin position="16"/>
        <end position="39"/>
    </location>
</feature>
<feature type="transmembrane region" description="Helical" evidence="1">
    <location>
        <begin position="130"/>
        <end position="153"/>
    </location>
</feature>
<dbReference type="EMBL" id="JBHSRF010000015">
    <property type="protein sequence ID" value="MFC6082245.1"/>
    <property type="molecule type" value="Genomic_DNA"/>
</dbReference>
<reference evidence="3" key="1">
    <citation type="journal article" date="2019" name="Int. J. Syst. Evol. Microbiol.">
        <title>The Global Catalogue of Microorganisms (GCM) 10K type strain sequencing project: providing services to taxonomists for standard genome sequencing and annotation.</title>
        <authorList>
            <consortium name="The Broad Institute Genomics Platform"/>
            <consortium name="The Broad Institute Genome Sequencing Center for Infectious Disease"/>
            <person name="Wu L."/>
            <person name="Ma J."/>
        </authorList>
    </citation>
    <scope>NUCLEOTIDE SEQUENCE [LARGE SCALE GENOMIC DNA]</scope>
    <source>
        <strain evidence="3">JCM 30346</strain>
    </source>
</reference>
<feature type="transmembrane region" description="Helical" evidence="1">
    <location>
        <begin position="239"/>
        <end position="256"/>
    </location>
</feature>
<protein>
    <submittedName>
        <fullName evidence="2">Uncharacterized protein</fullName>
    </submittedName>
</protein>
<evidence type="ECO:0000313" key="3">
    <source>
        <dbReference type="Proteomes" id="UP001596137"/>
    </source>
</evidence>
<dbReference type="RefSeq" id="WP_380751858.1">
    <property type="nucleotide sequence ID" value="NZ_JBHSRF010000015.1"/>
</dbReference>
<name>A0ABW1NFV7_9ACTN</name>
<feature type="transmembrane region" description="Helical" evidence="1">
    <location>
        <begin position="45"/>
        <end position="69"/>
    </location>
</feature>
<dbReference type="Proteomes" id="UP001596137">
    <property type="component" value="Unassembled WGS sequence"/>
</dbReference>
<keyword evidence="1" id="KW-0812">Transmembrane</keyword>
<keyword evidence="3" id="KW-1185">Reference proteome</keyword>
<feature type="transmembrane region" description="Helical" evidence="1">
    <location>
        <begin position="262"/>
        <end position="283"/>
    </location>
</feature>
<comment type="caution">
    <text evidence="2">The sequence shown here is derived from an EMBL/GenBank/DDBJ whole genome shotgun (WGS) entry which is preliminary data.</text>
</comment>
<accession>A0ABW1NFV7</accession>
<organism evidence="2 3">
    <name type="scientific">Sphaerisporangium aureirubrum</name>
    <dbReference type="NCBI Taxonomy" id="1544736"/>
    <lineage>
        <taxon>Bacteria</taxon>
        <taxon>Bacillati</taxon>
        <taxon>Actinomycetota</taxon>
        <taxon>Actinomycetes</taxon>
        <taxon>Streptosporangiales</taxon>
        <taxon>Streptosporangiaceae</taxon>
        <taxon>Sphaerisporangium</taxon>
    </lineage>
</organism>
<evidence type="ECO:0000313" key="2">
    <source>
        <dbReference type="EMBL" id="MFC6082245.1"/>
    </source>
</evidence>
<evidence type="ECO:0000256" key="1">
    <source>
        <dbReference type="SAM" id="Phobius"/>
    </source>
</evidence>
<gene>
    <name evidence="2" type="ORF">ACFP1K_13855</name>
</gene>
<keyword evidence="1" id="KW-0472">Membrane</keyword>
<keyword evidence="1" id="KW-1133">Transmembrane helix</keyword>
<proteinExistence type="predicted"/>
<sequence length="500" mass="51864">MLEHRGVSREELKHSALVAVGTLLALGLLAAWSVLIPGVSAWENIVVAVIGSLRLTGPVAAAFGAWVAVRARRASPRRAPGGGSWHARAAPWRGRGAPWRARGLTGRPRAGAPGGARSGGPGWRVLRAPLAILAVVVGAFGATVSVLAMKAVLTEQAGHLAPTGLAVGAAGLALYTVIGWIAGWALPWPVTPLAAGAGTYALLTSPSGGSSFAARLAPGVAEPYDPFTGLSPVAFADQTLWLLGATGALLLVWTAVVTRRALAFALAVLAVLVAGAGMARMLIRPQAVAADEPMVYSCQEWPITVCVHPGMRGGLTELGAEFTTIAARLTGTPAAFSRVEQRSRDDADDLGPGVVTIHVDDLAPGYADRAASEFVGTLARPCAGTAAEGYRAIVTAWLRGRPLPAGPLAGHQAAAGWFSTLAESQRRDWLRMFYTDFATCRLHGPHFGGGARYHPVRVRGDHPAWPSGGVIRYPPQVPVPGSPYPALPVSSAARTPAYHP</sequence>